<dbReference type="HOGENOM" id="CLU_2591542_0_0_1"/>
<name>A0A0C3L7Y7_9AGAM</name>
<gene>
    <name evidence="1" type="ORF">M407DRAFT_161453</name>
</gene>
<keyword evidence="2" id="KW-1185">Reference proteome</keyword>
<dbReference type="Proteomes" id="UP000054248">
    <property type="component" value="Unassembled WGS sequence"/>
</dbReference>
<reference evidence="2" key="2">
    <citation type="submission" date="2015-01" db="EMBL/GenBank/DDBJ databases">
        <title>Evolutionary Origins and Diversification of the Mycorrhizal Mutualists.</title>
        <authorList>
            <consortium name="DOE Joint Genome Institute"/>
            <consortium name="Mycorrhizal Genomics Consortium"/>
            <person name="Kohler A."/>
            <person name="Kuo A."/>
            <person name="Nagy L.G."/>
            <person name="Floudas D."/>
            <person name="Copeland A."/>
            <person name="Barry K.W."/>
            <person name="Cichocki N."/>
            <person name="Veneault-Fourrey C."/>
            <person name="LaButti K."/>
            <person name="Lindquist E.A."/>
            <person name="Lipzen A."/>
            <person name="Lundell T."/>
            <person name="Morin E."/>
            <person name="Murat C."/>
            <person name="Riley R."/>
            <person name="Ohm R."/>
            <person name="Sun H."/>
            <person name="Tunlid A."/>
            <person name="Henrissat B."/>
            <person name="Grigoriev I.V."/>
            <person name="Hibbett D.S."/>
            <person name="Martin F."/>
        </authorList>
    </citation>
    <scope>NUCLEOTIDE SEQUENCE [LARGE SCALE GENOMIC DNA]</scope>
    <source>
        <strain evidence="2">MUT 4182</strain>
    </source>
</reference>
<accession>A0A0C3L7Y7</accession>
<evidence type="ECO:0000313" key="2">
    <source>
        <dbReference type="Proteomes" id="UP000054248"/>
    </source>
</evidence>
<dbReference type="EMBL" id="KN822977">
    <property type="protein sequence ID" value="KIO29943.1"/>
    <property type="molecule type" value="Genomic_DNA"/>
</dbReference>
<proteinExistence type="predicted"/>
<evidence type="ECO:0000313" key="1">
    <source>
        <dbReference type="EMBL" id="KIO29943.1"/>
    </source>
</evidence>
<sequence length="80" mass="9462">MKKIAWETKRRGWHGIQRFALSFDRSRSQMASGGLELRTSGYFKIDSREIMYCEYFPHFKLDICTAYTHVQYTTANAAWT</sequence>
<protein>
    <submittedName>
        <fullName evidence="1">Uncharacterized protein</fullName>
    </submittedName>
</protein>
<reference evidence="1 2" key="1">
    <citation type="submission" date="2014-04" db="EMBL/GenBank/DDBJ databases">
        <authorList>
            <consortium name="DOE Joint Genome Institute"/>
            <person name="Kuo A."/>
            <person name="Girlanda M."/>
            <person name="Perotto S."/>
            <person name="Kohler A."/>
            <person name="Nagy L.G."/>
            <person name="Floudas D."/>
            <person name="Copeland A."/>
            <person name="Barry K.W."/>
            <person name="Cichocki N."/>
            <person name="Veneault-Fourrey C."/>
            <person name="LaButti K."/>
            <person name="Lindquist E.A."/>
            <person name="Lipzen A."/>
            <person name="Lundell T."/>
            <person name="Morin E."/>
            <person name="Murat C."/>
            <person name="Sun H."/>
            <person name="Tunlid A."/>
            <person name="Henrissat B."/>
            <person name="Grigoriev I.V."/>
            <person name="Hibbett D.S."/>
            <person name="Martin F."/>
            <person name="Nordberg H.P."/>
            <person name="Cantor M.N."/>
            <person name="Hua S.X."/>
        </authorList>
    </citation>
    <scope>NUCLEOTIDE SEQUENCE [LARGE SCALE GENOMIC DNA]</scope>
    <source>
        <strain evidence="1 2">MUT 4182</strain>
    </source>
</reference>
<dbReference type="AlphaFoldDB" id="A0A0C3L7Y7"/>
<organism evidence="1 2">
    <name type="scientific">Tulasnella calospora MUT 4182</name>
    <dbReference type="NCBI Taxonomy" id="1051891"/>
    <lineage>
        <taxon>Eukaryota</taxon>
        <taxon>Fungi</taxon>
        <taxon>Dikarya</taxon>
        <taxon>Basidiomycota</taxon>
        <taxon>Agaricomycotina</taxon>
        <taxon>Agaricomycetes</taxon>
        <taxon>Cantharellales</taxon>
        <taxon>Tulasnellaceae</taxon>
        <taxon>Tulasnella</taxon>
    </lineage>
</organism>